<sequence length="256" mass="28315">MTTWRHSVKSLLIATIAIAIVSSAHAQSLPGGFVYLRDIDPTIIQDIRYATSVNFVGRPLAGYGAGECVVKREVGLRLKAVQQELSSQNLSLKMFDCYRPGRASLDMVRWSQNGRETAADRRYNPRIPKTELFRLGYIASRSQHSTGAALDLTLVDLKADNSAKYDSSRIYADCTAPVEARIPEGSVDMGTGYDCTDLKGHTAASSINPDQRAWRRRLVAAMAKQGFVNYSKEWWHFSLPGAGGAAYDFPIPPRRN</sequence>
<keyword evidence="13" id="KW-1185">Reference proteome</keyword>
<evidence type="ECO:0000256" key="6">
    <source>
        <dbReference type="ARBA" id="ARBA00022997"/>
    </source>
</evidence>
<feature type="binding site" evidence="9">
    <location>
        <position position="151"/>
    </location>
    <ligand>
        <name>Zn(2+)</name>
        <dbReference type="ChEBI" id="CHEBI:29105"/>
        <note>catalytic</note>
    </ligand>
</feature>
<evidence type="ECO:0000313" key="12">
    <source>
        <dbReference type="EMBL" id="QPF94646.1"/>
    </source>
</evidence>
<dbReference type="InterPro" id="IPR000755">
    <property type="entry name" value="A_A_dipeptidase"/>
</dbReference>
<proteinExistence type="inferred from homology"/>
<dbReference type="SUPFAM" id="SSF55166">
    <property type="entry name" value="Hedgehog/DD-peptidase"/>
    <property type="match status" value="1"/>
</dbReference>
<evidence type="ECO:0000256" key="1">
    <source>
        <dbReference type="ARBA" id="ARBA00001362"/>
    </source>
</evidence>
<reference evidence="12 13" key="1">
    <citation type="submission" date="2020-09" db="EMBL/GenBank/DDBJ databases">
        <title>Complete genomes of bradyrhizobia occurring on native shrubby legumes in Australia.</title>
        <authorList>
            <person name="Lafay B."/>
        </authorList>
    </citation>
    <scope>NUCLEOTIDE SEQUENCE [LARGE SCALE GENOMIC DNA]</scope>
    <source>
        <strain evidence="12 13">BDV5040</strain>
    </source>
</reference>
<accession>A0A7S9DBI6</accession>
<evidence type="ECO:0000256" key="10">
    <source>
        <dbReference type="PIRNR" id="PIRNR026671"/>
    </source>
</evidence>
<keyword evidence="11" id="KW-0732">Signal</keyword>
<evidence type="ECO:0000256" key="5">
    <source>
        <dbReference type="ARBA" id="ARBA00022833"/>
    </source>
</evidence>
<dbReference type="Gene3D" id="3.30.1380.10">
    <property type="match status" value="1"/>
</dbReference>
<name>A0A7S9DBI6_9BRAD</name>
<feature type="chain" id="PRO_5032426309" description="D-alanyl-D-alanine dipeptidase" evidence="11">
    <location>
        <begin position="27"/>
        <end position="256"/>
    </location>
</feature>
<keyword evidence="4 9" id="KW-0378">Hydrolase</keyword>
<dbReference type="GO" id="GO:0160237">
    <property type="term" value="F:D-Ala-D-Ala dipeptidase activity"/>
    <property type="evidence" value="ECO:0007669"/>
    <property type="project" value="UniProtKB-EC"/>
</dbReference>
<dbReference type="KEGG" id="bcou:IC761_15840"/>
<comment type="cofactor">
    <cofactor evidence="9">
        <name>Zn(2+)</name>
        <dbReference type="ChEBI" id="CHEBI:29105"/>
    </cofactor>
    <text evidence="9">Binds 1 zinc ion per subunit.</text>
</comment>
<evidence type="ECO:0000256" key="2">
    <source>
        <dbReference type="ARBA" id="ARBA00022670"/>
    </source>
</evidence>
<evidence type="ECO:0000256" key="8">
    <source>
        <dbReference type="ARBA" id="ARBA00023316"/>
    </source>
</evidence>
<evidence type="ECO:0000256" key="11">
    <source>
        <dbReference type="SAM" id="SignalP"/>
    </source>
</evidence>
<dbReference type="HAMAP" id="MF_01924">
    <property type="entry name" value="A_A_dipeptidase"/>
    <property type="match status" value="1"/>
</dbReference>
<evidence type="ECO:0000256" key="4">
    <source>
        <dbReference type="ARBA" id="ARBA00022801"/>
    </source>
</evidence>
<dbReference type="GO" id="GO:0008237">
    <property type="term" value="F:metallopeptidase activity"/>
    <property type="evidence" value="ECO:0007669"/>
    <property type="project" value="UniProtKB-KW"/>
</dbReference>
<keyword evidence="5 9" id="KW-0862">Zinc</keyword>
<dbReference type="InterPro" id="IPR009045">
    <property type="entry name" value="Zn_M74/Hedgehog-like"/>
</dbReference>
<evidence type="ECO:0000256" key="9">
    <source>
        <dbReference type="HAMAP-Rule" id="MF_01924"/>
    </source>
</evidence>
<comment type="function">
    <text evidence="9 10">Catalyzes hydrolysis of the D-alanyl-D-alanine dipeptide.</text>
</comment>
<gene>
    <name evidence="9" type="primary">ddpX</name>
    <name evidence="12" type="ORF">IC761_15840</name>
</gene>
<dbReference type="RefSeq" id="WP_195804120.1">
    <property type="nucleotide sequence ID" value="NZ_CP061379.1"/>
</dbReference>
<keyword evidence="2 9" id="KW-0645">Protease</keyword>
<dbReference type="PANTHER" id="PTHR43126">
    <property type="entry name" value="D-ALANYL-D-ALANINE DIPEPTIDASE"/>
    <property type="match status" value="1"/>
</dbReference>
<evidence type="ECO:0000256" key="3">
    <source>
        <dbReference type="ARBA" id="ARBA00022723"/>
    </source>
</evidence>
<comment type="catalytic activity">
    <reaction evidence="1 9 10">
        <text>D-alanyl-D-alanine + H2O = 2 D-alanine</text>
        <dbReference type="Rhea" id="RHEA:20661"/>
        <dbReference type="ChEBI" id="CHEBI:15377"/>
        <dbReference type="ChEBI" id="CHEBI:57416"/>
        <dbReference type="ChEBI" id="CHEBI:57822"/>
        <dbReference type="EC" id="3.4.13.22"/>
    </reaction>
</comment>
<dbReference type="EMBL" id="CP061379">
    <property type="protein sequence ID" value="QPF94646.1"/>
    <property type="molecule type" value="Genomic_DNA"/>
</dbReference>
<keyword evidence="6 9" id="KW-0224">Dipeptidase</keyword>
<dbReference type="PANTHER" id="PTHR43126:SF1">
    <property type="entry name" value="D-ALANYL-D-ALANINE DIPEPTIDASE"/>
    <property type="match status" value="1"/>
</dbReference>
<dbReference type="GO" id="GO:0071555">
    <property type="term" value="P:cell wall organization"/>
    <property type="evidence" value="ECO:0007669"/>
    <property type="project" value="UniProtKB-KW"/>
</dbReference>
<comment type="similarity">
    <text evidence="9 10">Belongs to the peptidase M15D family.</text>
</comment>
<organism evidence="12 13">
    <name type="scientific">Bradyrhizobium commune</name>
    <dbReference type="NCBI Taxonomy" id="83627"/>
    <lineage>
        <taxon>Bacteria</taxon>
        <taxon>Pseudomonadati</taxon>
        <taxon>Pseudomonadota</taxon>
        <taxon>Alphaproteobacteria</taxon>
        <taxon>Hyphomicrobiales</taxon>
        <taxon>Nitrobacteraceae</taxon>
        <taxon>Bradyrhizobium</taxon>
    </lineage>
</organism>
<feature type="binding site" evidence="9">
    <location>
        <position position="144"/>
    </location>
    <ligand>
        <name>Zn(2+)</name>
        <dbReference type="ChEBI" id="CHEBI:29105"/>
        <note>catalytic</note>
    </ligand>
</feature>
<feature type="active site" description="Proton donor/acceptor" evidence="9">
    <location>
        <position position="233"/>
    </location>
</feature>
<keyword evidence="3 9" id="KW-0479">Metal-binding</keyword>
<protein>
    <recommendedName>
        <fullName evidence="9 10">D-alanyl-D-alanine dipeptidase</fullName>
        <shortName evidence="9 10">D-Ala-D-Ala dipeptidase</shortName>
        <ecNumber evidence="9 10">3.4.13.22</ecNumber>
    </recommendedName>
</protein>
<dbReference type="PIRSF" id="PIRSF026671">
    <property type="entry name" value="AA_dipeptidase"/>
    <property type="match status" value="1"/>
</dbReference>
<feature type="binding site" evidence="9">
    <location>
        <position position="236"/>
    </location>
    <ligand>
        <name>Zn(2+)</name>
        <dbReference type="ChEBI" id="CHEBI:29105"/>
        <note>catalytic</note>
    </ligand>
</feature>
<dbReference type="Proteomes" id="UP000594621">
    <property type="component" value="Chromosome"/>
</dbReference>
<dbReference type="GO" id="GO:0008270">
    <property type="term" value="F:zinc ion binding"/>
    <property type="evidence" value="ECO:0007669"/>
    <property type="project" value="UniProtKB-UniRule"/>
</dbReference>
<dbReference type="AlphaFoldDB" id="A0A7S9DBI6"/>
<dbReference type="Pfam" id="PF01427">
    <property type="entry name" value="Peptidase_M15"/>
    <property type="match status" value="2"/>
</dbReference>
<keyword evidence="7 9" id="KW-0482">Metalloprotease</keyword>
<keyword evidence="8 10" id="KW-0961">Cell wall biogenesis/degradation</keyword>
<dbReference type="GO" id="GO:0006508">
    <property type="term" value="P:proteolysis"/>
    <property type="evidence" value="ECO:0007669"/>
    <property type="project" value="UniProtKB-KW"/>
</dbReference>
<evidence type="ECO:0000313" key="13">
    <source>
        <dbReference type="Proteomes" id="UP000594621"/>
    </source>
</evidence>
<feature type="site" description="Transition state stabilizer" evidence="9">
    <location>
        <position position="99"/>
    </location>
</feature>
<evidence type="ECO:0000256" key="7">
    <source>
        <dbReference type="ARBA" id="ARBA00023049"/>
    </source>
</evidence>
<feature type="signal peptide" evidence="11">
    <location>
        <begin position="1"/>
        <end position="26"/>
    </location>
</feature>
<dbReference type="CDD" id="cd14817">
    <property type="entry name" value="D-Ala-D-Ala_dipeptidase_VanX"/>
    <property type="match status" value="1"/>
</dbReference>
<dbReference type="EC" id="3.4.13.22" evidence="9 10"/>